<proteinExistence type="inferred from homology"/>
<evidence type="ECO:0000256" key="4">
    <source>
        <dbReference type="ARBA" id="ARBA00022840"/>
    </source>
</evidence>
<dbReference type="GO" id="GO:0016020">
    <property type="term" value="C:membrane"/>
    <property type="evidence" value="ECO:0007669"/>
    <property type="project" value="InterPro"/>
</dbReference>
<dbReference type="CDD" id="cd03220">
    <property type="entry name" value="ABC_KpsT_Wzt"/>
    <property type="match status" value="1"/>
</dbReference>
<evidence type="ECO:0000256" key="1">
    <source>
        <dbReference type="ARBA" id="ARBA00005417"/>
    </source>
</evidence>
<evidence type="ECO:0000256" key="2">
    <source>
        <dbReference type="ARBA" id="ARBA00022448"/>
    </source>
</evidence>
<name>A0A1G2EMZ8_9BACT</name>
<dbReference type="SUPFAM" id="SSF52540">
    <property type="entry name" value="P-loop containing nucleoside triphosphate hydrolases"/>
    <property type="match status" value="1"/>
</dbReference>
<dbReference type="SMART" id="SM00382">
    <property type="entry name" value="AAA"/>
    <property type="match status" value="1"/>
</dbReference>
<evidence type="ECO:0000313" key="6">
    <source>
        <dbReference type="EMBL" id="OGZ27166.1"/>
    </source>
</evidence>
<dbReference type="AlphaFoldDB" id="A0A1G2EMZ8"/>
<dbReference type="InterPro" id="IPR050683">
    <property type="entry name" value="Bact_Polysacc_Export_ATP-bd"/>
</dbReference>
<protein>
    <recommendedName>
        <fullName evidence="5">ABC transporter domain-containing protein</fullName>
    </recommendedName>
</protein>
<dbReference type="InterPro" id="IPR015860">
    <property type="entry name" value="ABC_transpr_TagH-like"/>
</dbReference>
<gene>
    <name evidence="6" type="ORF">A2365_00655</name>
</gene>
<evidence type="ECO:0000313" key="7">
    <source>
        <dbReference type="Proteomes" id="UP000177740"/>
    </source>
</evidence>
<dbReference type="InterPro" id="IPR027417">
    <property type="entry name" value="P-loop_NTPase"/>
</dbReference>
<reference evidence="6 7" key="1">
    <citation type="journal article" date="2016" name="Nat. Commun.">
        <title>Thousands of microbial genomes shed light on interconnected biogeochemical processes in an aquifer system.</title>
        <authorList>
            <person name="Anantharaman K."/>
            <person name="Brown C.T."/>
            <person name="Hug L.A."/>
            <person name="Sharon I."/>
            <person name="Castelle C.J."/>
            <person name="Probst A.J."/>
            <person name="Thomas B.C."/>
            <person name="Singh A."/>
            <person name="Wilkins M.J."/>
            <person name="Karaoz U."/>
            <person name="Brodie E.L."/>
            <person name="Williams K.H."/>
            <person name="Hubbard S.S."/>
            <person name="Banfield J.F."/>
        </authorList>
    </citation>
    <scope>NUCLEOTIDE SEQUENCE [LARGE SCALE GENOMIC DNA]</scope>
</reference>
<dbReference type="GO" id="GO:0005524">
    <property type="term" value="F:ATP binding"/>
    <property type="evidence" value="ECO:0007669"/>
    <property type="project" value="UniProtKB-KW"/>
</dbReference>
<keyword evidence="4" id="KW-0067">ATP-binding</keyword>
<comment type="similarity">
    <text evidence="1">Belongs to the ABC transporter superfamily.</text>
</comment>
<dbReference type="STRING" id="1801677.A2365_00655"/>
<keyword evidence="3" id="KW-0547">Nucleotide-binding</keyword>
<dbReference type="PANTHER" id="PTHR46743:SF2">
    <property type="entry name" value="TEICHOIC ACIDS EXPORT ATP-BINDING PROTEIN TAGH"/>
    <property type="match status" value="1"/>
</dbReference>
<dbReference type="PROSITE" id="PS50893">
    <property type="entry name" value="ABC_TRANSPORTER_2"/>
    <property type="match status" value="1"/>
</dbReference>
<dbReference type="GO" id="GO:0016887">
    <property type="term" value="F:ATP hydrolysis activity"/>
    <property type="evidence" value="ECO:0007669"/>
    <property type="project" value="InterPro"/>
</dbReference>
<feature type="domain" description="ABC transporter" evidence="5">
    <location>
        <begin position="34"/>
        <end position="255"/>
    </location>
</feature>
<comment type="caution">
    <text evidence="6">The sequence shown here is derived from an EMBL/GenBank/DDBJ whole genome shotgun (WGS) entry which is preliminary data.</text>
</comment>
<dbReference type="InterPro" id="IPR003439">
    <property type="entry name" value="ABC_transporter-like_ATP-bd"/>
</dbReference>
<dbReference type="Gene3D" id="3.40.50.300">
    <property type="entry name" value="P-loop containing nucleotide triphosphate hydrolases"/>
    <property type="match status" value="1"/>
</dbReference>
<dbReference type="PANTHER" id="PTHR46743">
    <property type="entry name" value="TEICHOIC ACIDS EXPORT ATP-BINDING PROTEIN TAGH"/>
    <property type="match status" value="1"/>
</dbReference>
<dbReference type="EMBL" id="MHMM01000010">
    <property type="protein sequence ID" value="OGZ27166.1"/>
    <property type="molecule type" value="Genomic_DNA"/>
</dbReference>
<dbReference type="Proteomes" id="UP000177740">
    <property type="component" value="Unassembled WGS sequence"/>
</dbReference>
<organism evidence="6 7">
    <name type="scientific">Candidatus Nealsonbacteria bacterium RIFOXYB1_FULL_40_15</name>
    <dbReference type="NCBI Taxonomy" id="1801677"/>
    <lineage>
        <taxon>Bacteria</taxon>
        <taxon>Candidatus Nealsoniibacteriota</taxon>
    </lineage>
</organism>
<dbReference type="CDD" id="cd10147">
    <property type="entry name" value="Wzt_C-like"/>
    <property type="match status" value="1"/>
</dbReference>
<dbReference type="InterPro" id="IPR003593">
    <property type="entry name" value="AAA+_ATPase"/>
</dbReference>
<evidence type="ECO:0000256" key="3">
    <source>
        <dbReference type="ARBA" id="ARBA00022741"/>
    </source>
</evidence>
<sequence length="416" mass="46642">MKVIEVENLSKSYRIGLRKEAYFSLREDISNFIRNPKDWIKNRSKGNFWALDGVNFSVEEGEVLGIIGLNGAGKSTLLKILSRITPPTEGRAVIRGRVRSLLEVGTGFHPELTGRENVYLNGAILGMTKKEIESKFDEIVEFAEIGQFLDTPVKRYSSGMYVRLAFSVAAHLEPEILIIDEVLAVGDTAFQKKCLKRMEGVAKGGRTVLFVSHNMSAVSSLCNKAILLSQGKIKKQGRTDEVVNEYLSLDGGSSSQISWSLEDAPGSDTLKFKSVKAVNEKGEVSQNIKKEDPVIVQFEFWCLKKSKMNPVFHIYNQFGSLVFYATNLHDKKWGKKEYAPGLYKCSCRIPANLLNEGTYTVNAYLSSDISMPADAIAEPAVFFRIYEENSEERIIYMPGQHLGAIRPLLEWQTEKL</sequence>
<dbReference type="Pfam" id="PF14524">
    <property type="entry name" value="Wzt_C"/>
    <property type="match status" value="1"/>
</dbReference>
<dbReference type="GO" id="GO:0140359">
    <property type="term" value="F:ABC-type transporter activity"/>
    <property type="evidence" value="ECO:0007669"/>
    <property type="project" value="InterPro"/>
</dbReference>
<evidence type="ECO:0000259" key="5">
    <source>
        <dbReference type="PROSITE" id="PS50893"/>
    </source>
</evidence>
<dbReference type="Gene3D" id="2.70.50.60">
    <property type="entry name" value="abc- transporter (atp binding component) like domain"/>
    <property type="match status" value="1"/>
</dbReference>
<keyword evidence="2" id="KW-0813">Transport</keyword>
<dbReference type="InterPro" id="IPR029439">
    <property type="entry name" value="Wzt_C"/>
</dbReference>
<dbReference type="Pfam" id="PF00005">
    <property type="entry name" value="ABC_tran"/>
    <property type="match status" value="1"/>
</dbReference>
<accession>A0A1G2EMZ8</accession>